<evidence type="ECO:0000313" key="2">
    <source>
        <dbReference type="EMBL" id="PDT00716.1"/>
    </source>
</evidence>
<protein>
    <submittedName>
        <fullName evidence="2">Uncharacterized protein</fullName>
    </submittedName>
</protein>
<dbReference type="Proteomes" id="UP000220768">
    <property type="component" value="Unassembled WGS sequence"/>
</dbReference>
<evidence type="ECO:0000313" key="3">
    <source>
        <dbReference type="Proteomes" id="UP000220768"/>
    </source>
</evidence>
<feature type="region of interest" description="Disordered" evidence="1">
    <location>
        <begin position="127"/>
        <end position="153"/>
    </location>
</feature>
<name>A0A2A6J3I3_9HYPH</name>
<sequence length="607" mass="66733">MQSVRAKGPPSAAIPTIAETREQLDRIRSSREFHAPDRGRRFLDYIVEETLAERGAYLKAYTIALEVFGRDASFDAQNDPVVRIEAGRIRRALERYYLVAGQFDKVIITIPKGGYVPCFRHADTCPATDPEPSAEASDSPNPIVQPVIPSKSADPLPVNESAVQSAPASWTFYVTPVSLGLTALIAVFAVPSLFGSLSRPSNSPTDRPDFPQVLVEPFEDISEAGASAGIARGLTDEVIGRLAKFREIVVISNLPAASAGQPLSKDLQEPRFALQGRVRVEDSRLRLTARFVNRHDGSVIWANSYDKDLRIQDVLQVEADLAQDVATVLASPYGIIFQNDTAKISPSAPDDWGDYACAQSYYRYRVDLNPKGLDAARTCLQQATKHLPGNSTYWALLSMTYLDELRFQYSRDKAPALQSLKSALETARRAVDLDPQNARALQALMLANFFSGDVDAALSAGAAAYEINPNDTELAGEYGFRLALSGKWDTGCELMSRAINKNPSPKGYFEVGLAMCAYMRRDYRAAELWVRMADLRYNSIHHLVLLAILGAEGRVDEAREERAWLEANAPALMANIRNEIGTRLPRPEDQQRVLADLKAAGVAIASQ</sequence>
<gene>
    <name evidence="2" type="ORF">CO666_29375</name>
</gene>
<evidence type="ECO:0000256" key="1">
    <source>
        <dbReference type="SAM" id="MobiDB-lite"/>
    </source>
</evidence>
<accession>A0A2A6J3I3</accession>
<keyword evidence="3" id="KW-1185">Reference proteome</keyword>
<dbReference type="SUPFAM" id="SSF48452">
    <property type="entry name" value="TPR-like"/>
    <property type="match status" value="1"/>
</dbReference>
<dbReference type="EMBL" id="NWSV01000032">
    <property type="protein sequence ID" value="PDT00716.1"/>
    <property type="molecule type" value="Genomic_DNA"/>
</dbReference>
<reference evidence="2 3" key="1">
    <citation type="submission" date="2017-09" db="EMBL/GenBank/DDBJ databases">
        <title>Comparative genomics of rhizobia isolated from Phaseolus vulgaris in China.</title>
        <authorList>
            <person name="Tong W."/>
        </authorList>
    </citation>
    <scope>NUCLEOTIDE SEQUENCE [LARGE SCALE GENOMIC DNA]</scope>
    <source>
        <strain evidence="2 3">C5</strain>
    </source>
</reference>
<dbReference type="AlphaFoldDB" id="A0A2A6J3I3"/>
<proteinExistence type="predicted"/>
<dbReference type="Gene3D" id="1.25.40.10">
    <property type="entry name" value="Tetratricopeptide repeat domain"/>
    <property type="match status" value="1"/>
</dbReference>
<comment type="caution">
    <text evidence="2">The sequence shown here is derived from an EMBL/GenBank/DDBJ whole genome shotgun (WGS) entry which is preliminary data.</text>
</comment>
<dbReference type="InterPro" id="IPR011990">
    <property type="entry name" value="TPR-like_helical_dom_sf"/>
</dbReference>
<organism evidence="2 3">
    <name type="scientific">Rhizobium chutanense</name>
    <dbReference type="NCBI Taxonomy" id="2035448"/>
    <lineage>
        <taxon>Bacteria</taxon>
        <taxon>Pseudomonadati</taxon>
        <taxon>Pseudomonadota</taxon>
        <taxon>Alphaproteobacteria</taxon>
        <taxon>Hyphomicrobiales</taxon>
        <taxon>Rhizobiaceae</taxon>
        <taxon>Rhizobium/Agrobacterium group</taxon>
        <taxon>Rhizobium</taxon>
    </lineage>
</organism>
<dbReference type="RefSeq" id="WP_097615533.1">
    <property type="nucleotide sequence ID" value="NZ_NWSV01000032.1"/>
</dbReference>